<gene>
    <name evidence="2" type="ORF">H9Q13_03715</name>
</gene>
<dbReference type="InterPro" id="IPR007485">
    <property type="entry name" value="LPS_assembly_LptE"/>
</dbReference>
<sequence>MTLRTNARAFALALVVMLAVCCTSCGVYSFTGTSISPDIKTISIQNFVNSSGEGPSNLTQVVTNNFKNYYQRNTNLTVLQRDGDLQLEGQIISFTLTPNAVQREGNIDQATLNRLTLGVQIRFTNTKDPEQDFDQQFTITQEFPQDVDITRIPQASIEQMTERLVADVFNKTVANW</sequence>
<feature type="signal peptide" evidence="1">
    <location>
        <begin position="1"/>
        <end position="29"/>
    </location>
</feature>
<accession>A0ABR7XD89</accession>
<dbReference type="RefSeq" id="WP_191182386.1">
    <property type="nucleotide sequence ID" value="NZ_JACXAJ010000001.1"/>
</dbReference>
<comment type="caution">
    <text evidence="2">The sequence shown here is derived from an EMBL/GenBank/DDBJ whole genome shotgun (WGS) entry which is preliminary data.</text>
</comment>
<dbReference type="Pfam" id="PF04390">
    <property type="entry name" value="LptE"/>
    <property type="match status" value="1"/>
</dbReference>
<protein>
    <submittedName>
        <fullName evidence="2">LptE family protein</fullName>
    </submittedName>
</protein>
<reference evidence="2 3" key="1">
    <citation type="submission" date="2020-09" db="EMBL/GenBank/DDBJ databases">
        <title>Genome sequencing and assembly of Pontibacter sp.</title>
        <authorList>
            <person name="Chhetri G."/>
        </authorList>
    </citation>
    <scope>NUCLEOTIDE SEQUENCE [LARGE SCALE GENOMIC DNA]</scope>
    <source>
        <strain evidence="2 3">JH31</strain>
    </source>
</reference>
<dbReference type="EMBL" id="JACXAJ010000001">
    <property type="protein sequence ID" value="MBD1396263.1"/>
    <property type="molecule type" value="Genomic_DNA"/>
</dbReference>
<evidence type="ECO:0000313" key="2">
    <source>
        <dbReference type="EMBL" id="MBD1396263.1"/>
    </source>
</evidence>
<evidence type="ECO:0000313" key="3">
    <source>
        <dbReference type="Proteomes" id="UP000625551"/>
    </source>
</evidence>
<keyword evidence="3" id="KW-1185">Reference proteome</keyword>
<dbReference type="Proteomes" id="UP000625551">
    <property type="component" value="Unassembled WGS sequence"/>
</dbReference>
<organism evidence="2 3">
    <name type="scientific">Pontibacter aquaedesilientis</name>
    <dbReference type="NCBI Taxonomy" id="2766980"/>
    <lineage>
        <taxon>Bacteria</taxon>
        <taxon>Pseudomonadati</taxon>
        <taxon>Bacteroidota</taxon>
        <taxon>Cytophagia</taxon>
        <taxon>Cytophagales</taxon>
        <taxon>Hymenobacteraceae</taxon>
        <taxon>Pontibacter</taxon>
    </lineage>
</organism>
<name>A0ABR7XD89_9BACT</name>
<evidence type="ECO:0000256" key="1">
    <source>
        <dbReference type="SAM" id="SignalP"/>
    </source>
</evidence>
<keyword evidence="1" id="KW-0732">Signal</keyword>
<proteinExistence type="predicted"/>
<feature type="chain" id="PRO_5045085876" evidence="1">
    <location>
        <begin position="30"/>
        <end position="176"/>
    </location>
</feature>